<dbReference type="InterPro" id="IPR008901">
    <property type="entry name" value="ACER"/>
</dbReference>
<feature type="transmembrane region" description="Helical" evidence="6">
    <location>
        <begin position="110"/>
        <end position="128"/>
    </location>
</feature>
<comment type="subcellular location">
    <subcellularLocation>
        <location evidence="1">Membrane</location>
        <topology evidence="1">Multi-pass membrane protein</topology>
    </subcellularLocation>
</comment>
<dbReference type="GO" id="GO:0016020">
    <property type="term" value="C:membrane"/>
    <property type="evidence" value="ECO:0007669"/>
    <property type="project" value="UniProtKB-SubCell"/>
</dbReference>
<feature type="transmembrane region" description="Helical" evidence="6">
    <location>
        <begin position="57"/>
        <end position="77"/>
    </location>
</feature>
<reference evidence="7 8" key="1">
    <citation type="submission" date="2014-09" db="EMBL/GenBank/DDBJ databases">
        <title>Sporocytophaga myxococcoides PG-01 genome sequencing.</title>
        <authorList>
            <person name="Liu L."/>
            <person name="Gao P.J."/>
            <person name="Chen G.J."/>
            <person name="Wang L.S."/>
        </authorList>
    </citation>
    <scope>NUCLEOTIDE SEQUENCE [LARGE SCALE GENOMIC DNA]</scope>
    <source>
        <strain evidence="7 8">PG-01</strain>
    </source>
</reference>
<keyword evidence="3" id="KW-0378">Hydrolase</keyword>
<evidence type="ECO:0000313" key="7">
    <source>
        <dbReference type="EMBL" id="GAL83888.1"/>
    </source>
</evidence>
<evidence type="ECO:0000256" key="1">
    <source>
        <dbReference type="ARBA" id="ARBA00004141"/>
    </source>
</evidence>
<keyword evidence="5 6" id="KW-0472">Membrane</keyword>
<organism evidence="7 8">
    <name type="scientific">Sporocytophaga myxococcoides</name>
    <dbReference type="NCBI Taxonomy" id="153721"/>
    <lineage>
        <taxon>Bacteria</taxon>
        <taxon>Pseudomonadati</taxon>
        <taxon>Bacteroidota</taxon>
        <taxon>Cytophagia</taxon>
        <taxon>Cytophagales</taxon>
        <taxon>Cytophagaceae</taxon>
        <taxon>Sporocytophaga</taxon>
    </lineage>
</organism>
<keyword evidence="8" id="KW-1185">Reference proteome</keyword>
<dbReference type="GO" id="GO:0016811">
    <property type="term" value="F:hydrolase activity, acting on carbon-nitrogen (but not peptide) bonds, in linear amides"/>
    <property type="evidence" value="ECO:0007669"/>
    <property type="project" value="InterPro"/>
</dbReference>
<evidence type="ECO:0000256" key="3">
    <source>
        <dbReference type="ARBA" id="ARBA00022801"/>
    </source>
</evidence>
<gene>
    <name evidence="7" type="ORF">MYP_1116</name>
</gene>
<name>A0A098LCP2_9BACT</name>
<dbReference type="EMBL" id="BBLT01000002">
    <property type="protein sequence ID" value="GAL83888.1"/>
    <property type="molecule type" value="Genomic_DNA"/>
</dbReference>
<keyword evidence="2 6" id="KW-0812">Transmembrane</keyword>
<evidence type="ECO:0000256" key="4">
    <source>
        <dbReference type="ARBA" id="ARBA00022989"/>
    </source>
</evidence>
<feature type="transmembrane region" description="Helical" evidence="6">
    <location>
        <begin position="166"/>
        <end position="184"/>
    </location>
</feature>
<comment type="caution">
    <text evidence="7">The sequence shown here is derived from an EMBL/GenBank/DDBJ whole genome shotgun (WGS) entry which is preliminary data.</text>
</comment>
<accession>A0A098LCP2</accession>
<dbReference type="STRING" id="153721.MYP_1116"/>
<protein>
    <recommendedName>
        <fullName evidence="9">Ceramidase</fullName>
    </recommendedName>
</protein>
<evidence type="ECO:0000313" key="8">
    <source>
        <dbReference type="Proteomes" id="UP000030185"/>
    </source>
</evidence>
<evidence type="ECO:0000256" key="2">
    <source>
        <dbReference type="ARBA" id="ARBA00022692"/>
    </source>
</evidence>
<feature type="transmembrane region" description="Helical" evidence="6">
    <location>
        <begin position="28"/>
        <end position="45"/>
    </location>
</feature>
<dbReference type="RefSeq" id="WP_045459605.1">
    <property type="nucleotide sequence ID" value="NZ_BBLT01000002.1"/>
</dbReference>
<dbReference type="OrthoDB" id="946254at2"/>
<dbReference type="Proteomes" id="UP000030185">
    <property type="component" value="Unassembled WGS sequence"/>
</dbReference>
<evidence type="ECO:0000256" key="5">
    <source>
        <dbReference type="ARBA" id="ARBA00023136"/>
    </source>
</evidence>
<dbReference type="GO" id="GO:0006672">
    <property type="term" value="P:ceramide metabolic process"/>
    <property type="evidence" value="ECO:0007669"/>
    <property type="project" value="InterPro"/>
</dbReference>
<feature type="transmembrane region" description="Helical" evidence="6">
    <location>
        <begin position="199"/>
        <end position="217"/>
    </location>
</feature>
<dbReference type="AlphaFoldDB" id="A0A098LCP2"/>
<dbReference type="eggNOG" id="ENOG50329GZ">
    <property type="taxonomic scope" value="Bacteria"/>
</dbReference>
<evidence type="ECO:0000256" key="6">
    <source>
        <dbReference type="SAM" id="Phobius"/>
    </source>
</evidence>
<feature type="transmembrane region" description="Helical" evidence="6">
    <location>
        <begin position="140"/>
        <end position="159"/>
    </location>
</feature>
<keyword evidence="4 6" id="KW-1133">Transmembrane helix</keyword>
<proteinExistence type="predicted"/>
<sequence>MPNFHEILSDGGPVYAETNLSNIIAEPWNALSSLAFLVPVVIWLIKIQGNYKKHAFLTFCLPLLFLGGLGSTLYHAFRSSSLLLQLDVLPIVLLTFSVSIYFWYRILKSWWKITLAMAPFILVRLFVYKFVTLSGHDLINLNYFVTGVMIFLPCLILLIKTKFAGITDLILSCVLMILALYFRGADSGNFTLLPMGTHWLWHVASAAGSGFLGKYLYDLNSKHLQSIENKI</sequence>
<dbReference type="Pfam" id="PF05875">
    <property type="entry name" value="Ceramidase"/>
    <property type="match status" value="1"/>
</dbReference>
<feature type="transmembrane region" description="Helical" evidence="6">
    <location>
        <begin position="83"/>
        <end position="103"/>
    </location>
</feature>
<evidence type="ECO:0008006" key="9">
    <source>
        <dbReference type="Google" id="ProtNLM"/>
    </source>
</evidence>